<dbReference type="Pfam" id="PF09700">
    <property type="entry name" value="Cas_Cmr3"/>
    <property type="match status" value="1"/>
</dbReference>
<dbReference type="InterPro" id="IPR019117">
    <property type="entry name" value="CRISPR-assoc_protein_Cmr3"/>
</dbReference>
<evidence type="ECO:0000313" key="1">
    <source>
        <dbReference type="EMBL" id="REH47347.1"/>
    </source>
</evidence>
<dbReference type="AlphaFoldDB" id="A0A3E0HLR6"/>
<comment type="caution">
    <text evidence="1">The sequence shown here is derived from an EMBL/GenBank/DDBJ whole genome shotgun (WGS) entry which is preliminary data.</text>
</comment>
<organism evidence="1 2">
    <name type="scientific">Kutzneria buriramensis</name>
    <dbReference type="NCBI Taxonomy" id="1045776"/>
    <lineage>
        <taxon>Bacteria</taxon>
        <taxon>Bacillati</taxon>
        <taxon>Actinomycetota</taxon>
        <taxon>Actinomycetes</taxon>
        <taxon>Pseudonocardiales</taxon>
        <taxon>Pseudonocardiaceae</taxon>
        <taxon>Kutzneria</taxon>
    </lineage>
</organism>
<protein>
    <submittedName>
        <fullName evidence="1">CRISPR-associated protein Cmr3</fullName>
    </submittedName>
</protein>
<dbReference type="EMBL" id="QUNO01000006">
    <property type="protein sequence ID" value="REH47347.1"/>
    <property type="molecule type" value="Genomic_DNA"/>
</dbReference>
<proteinExistence type="predicted"/>
<dbReference type="RefSeq" id="WP_116175948.1">
    <property type="nucleotide sequence ID" value="NZ_CP144375.1"/>
</dbReference>
<gene>
    <name evidence="1" type="ORF">BCF44_106512</name>
</gene>
<keyword evidence="2" id="KW-1185">Reference proteome</keyword>
<evidence type="ECO:0000313" key="2">
    <source>
        <dbReference type="Proteomes" id="UP000256269"/>
    </source>
</evidence>
<dbReference type="Gene3D" id="2.60.40.4350">
    <property type="match status" value="1"/>
</dbReference>
<dbReference type="Gene3D" id="3.30.70.2940">
    <property type="match status" value="1"/>
</dbReference>
<dbReference type="OrthoDB" id="6162707at2"/>
<dbReference type="Proteomes" id="UP000256269">
    <property type="component" value="Unassembled WGS sequence"/>
</dbReference>
<reference evidence="1 2" key="1">
    <citation type="submission" date="2018-08" db="EMBL/GenBank/DDBJ databases">
        <title>Genomic Encyclopedia of Archaeal and Bacterial Type Strains, Phase II (KMG-II): from individual species to whole genera.</title>
        <authorList>
            <person name="Goeker M."/>
        </authorList>
    </citation>
    <scope>NUCLEOTIDE SEQUENCE [LARGE SCALE GENOMIC DNA]</scope>
    <source>
        <strain evidence="1 2">DSM 45791</strain>
    </source>
</reference>
<accession>A0A3E0HLR6</accession>
<name>A0A3E0HLR6_9PSEU</name>
<sequence>MTRLHWLAVEPLDTVMVRDGRSFDAGAASVAVATTPPPSTLGGVIGEAVGSRRVGDHLVGPLLATTDHGPLFPMPNDLVRTRDHHVTRVIVADPDGTTDLPDTLPQVLTGNGAALGGFLDSEAMTAWLAADGDELAPGEVVTPEWWTAHGRHEPWRPEQRIGLAVRQDGPLAGTAEAGLLYAATHLRPRDGTRFLVGCATAEPVAVTKHLVPIGGRGRLAEVSAVDAPHLPAAPPHFPGGRVAVYLATPALLDDVCWRPEEAALRAIALTGPCPVATASPRDGVWQTRQLTWAVPAGTVYYLDFGSPVAAADWARRHHGGLLPRQREIPMTNAGFGTCLTGRW</sequence>